<dbReference type="EMBL" id="JBHSRS010000001">
    <property type="protein sequence ID" value="MFC6279728.1"/>
    <property type="molecule type" value="Genomic_DNA"/>
</dbReference>
<dbReference type="CDD" id="cd00082">
    <property type="entry name" value="HisKA"/>
    <property type="match status" value="1"/>
</dbReference>
<dbReference type="NCBIfam" id="TIGR00229">
    <property type="entry name" value="sensory_box"/>
    <property type="match status" value="1"/>
</dbReference>
<evidence type="ECO:0000256" key="3">
    <source>
        <dbReference type="ARBA" id="ARBA00022553"/>
    </source>
</evidence>
<keyword evidence="4" id="KW-0808">Transferase</keyword>
<comment type="caution">
    <text evidence="10">The sequence shown here is derived from an EMBL/GenBank/DDBJ whole genome shotgun (WGS) entry which is preliminary data.</text>
</comment>
<evidence type="ECO:0000256" key="2">
    <source>
        <dbReference type="ARBA" id="ARBA00012438"/>
    </source>
</evidence>
<dbReference type="Gene3D" id="3.30.565.10">
    <property type="entry name" value="Histidine kinase-like ATPase, C-terminal domain"/>
    <property type="match status" value="1"/>
</dbReference>
<dbReference type="InterPro" id="IPR004358">
    <property type="entry name" value="Sig_transdc_His_kin-like_C"/>
</dbReference>
<evidence type="ECO:0000313" key="11">
    <source>
        <dbReference type="Proteomes" id="UP001596270"/>
    </source>
</evidence>
<dbReference type="CDD" id="cd00130">
    <property type="entry name" value="PAS"/>
    <property type="match status" value="1"/>
</dbReference>
<evidence type="ECO:0000256" key="4">
    <source>
        <dbReference type="ARBA" id="ARBA00022679"/>
    </source>
</evidence>
<protein>
    <recommendedName>
        <fullName evidence="2">histidine kinase</fullName>
        <ecNumber evidence="2">2.7.13.3</ecNumber>
    </recommendedName>
</protein>
<dbReference type="Gene3D" id="3.30.450.20">
    <property type="entry name" value="PAS domain"/>
    <property type="match status" value="2"/>
</dbReference>
<dbReference type="SMART" id="SM00091">
    <property type="entry name" value="PAS"/>
    <property type="match status" value="2"/>
</dbReference>
<evidence type="ECO:0000259" key="9">
    <source>
        <dbReference type="PROSITE" id="PS50109"/>
    </source>
</evidence>
<keyword evidence="10" id="KW-0067">ATP-binding</keyword>
<feature type="coiled-coil region" evidence="7">
    <location>
        <begin position="261"/>
        <end position="288"/>
    </location>
</feature>
<feature type="domain" description="Histidine kinase" evidence="9">
    <location>
        <begin position="295"/>
        <end position="510"/>
    </location>
</feature>
<evidence type="ECO:0000313" key="10">
    <source>
        <dbReference type="EMBL" id="MFC6279728.1"/>
    </source>
</evidence>
<dbReference type="InterPro" id="IPR050351">
    <property type="entry name" value="BphY/WalK/GraS-like"/>
</dbReference>
<dbReference type="InterPro" id="IPR036890">
    <property type="entry name" value="HATPase_C_sf"/>
</dbReference>
<dbReference type="EC" id="2.7.13.3" evidence="2"/>
<proteinExistence type="predicted"/>
<evidence type="ECO:0000256" key="5">
    <source>
        <dbReference type="ARBA" id="ARBA00022777"/>
    </source>
</evidence>
<dbReference type="GO" id="GO:0005524">
    <property type="term" value="F:ATP binding"/>
    <property type="evidence" value="ECO:0007669"/>
    <property type="project" value="UniProtKB-KW"/>
</dbReference>
<keyword evidence="6" id="KW-0472">Membrane</keyword>
<dbReference type="SUPFAM" id="SSF55785">
    <property type="entry name" value="PYP-like sensor domain (PAS domain)"/>
    <property type="match status" value="2"/>
</dbReference>
<dbReference type="Proteomes" id="UP001596270">
    <property type="component" value="Unassembled WGS sequence"/>
</dbReference>
<organism evidence="10 11">
    <name type="scientific">Polaromonas aquatica</name>
    <dbReference type="NCBI Taxonomy" id="332657"/>
    <lineage>
        <taxon>Bacteria</taxon>
        <taxon>Pseudomonadati</taxon>
        <taxon>Pseudomonadota</taxon>
        <taxon>Betaproteobacteria</taxon>
        <taxon>Burkholderiales</taxon>
        <taxon>Comamonadaceae</taxon>
        <taxon>Polaromonas</taxon>
    </lineage>
</organism>
<keyword evidence="10" id="KW-0547">Nucleotide-binding</keyword>
<dbReference type="Pfam" id="PF00512">
    <property type="entry name" value="HisKA"/>
    <property type="match status" value="1"/>
</dbReference>
<keyword evidence="3" id="KW-0597">Phosphoprotein</keyword>
<dbReference type="PANTHER" id="PTHR42878">
    <property type="entry name" value="TWO-COMPONENT HISTIDINE KINASE"/>
    <property type="match status" value="1"/>
</dbReference>
<dbReference type="InterPro" id="IPR035965">
    <property type="entry name" value="PAS-like_dom_sf"/>
</dbReference>
<dbReference type="InterPro" id="IPR036097">
    <property type="entry name" value="HisK_dim/P_sf"/>
</dbReference>
<dbReference type="Gene3D" id="1.10.287.130">
    <property type="match status" value="1"/>
</dbReference>
<dbReference type="PROSITE" id="PS50109">
    <property type="entry name" value="HIS_KIN"/>
    <property type="match status" value="1"/>
</dbReference>
<evidence type="ECO:0000256" key="8">
    <source>
        <dbReference type="SAM" id="MobiDB-lite"/>
    </source>
</evidence>
<name>A0ABW1TSG0_9BURK</name>
<dbReference type="SUPFAM" id="SSF47384">
    <property type="entry name" value="Homodimeric domain of signal transducing histidine kinase"/>
    <property type="match status" value="1"/>
</dbReference>
<dbReference type="Pfam" id="PF13188">
    <property type="entry name" value="PAS_8"/>
    <property type="match status" value="1"/>
</dbReference>
<comment type="catalytic activity">
    <reaction evidence="1">
        <text>ATP + protein L-histidine = ADP + protein N-phospho-L-histidine.</text>
        <dbReference type="EC" id="2.7.13.3"/>
    </reaction>
</comment>
<keyword evidence="11" id="KW-1185">Reference proteome</keyword>
<keyword evidence="5" id="KW-0418">Kinase</keyword>
<dbReference type="PRINTS" id="PR00344">
    <property type="entry name" value="BCTRLSENSOR"/>
</dbReference>
<evidence type="ECO:0000256" key="1">
    <source>
        <dbReference type="ARBA" id="ARBA00000085"/>
    </source>
</evidence>
<dbReference type="InterPro" id="IPR000014">
    <property type="entry name" value="PAS"/>
</dbReference>
<dbReference type="SUPFAM" id="SSF55874">
    <property type="entry name" value="ATPase domain of HSP90 chaperone/DNA topoisomerase II/histidine kinase"/>
    <property type="match status" value="1"/>
</dbReference>
<feature type="region of interest" description="Disordered" evidence="8">
    <location>
        <begin position="1"/>
        <end position="22"/>
    </location>
</feature>
<evidence type="ECO:0000256" key="6">
    <source>
        <dbReference type="ARBA" id="ARBA00023136"/>
    </source>
</evidence>
<feature type="compositionally biased region" description="Gly residues" evidence="8">
    <location>
        <begin position="7"/>
        <end position="16"/>
    </location>
</feature>
<dbReference type="InterPro" id="IPR013656">
    <property type="entry name" value="PAS_4"/>
</dbReference>
<dbReference type="PANTHER" id="PTHR42878:SF15">
    <property type="entry name" value="BACTERIOPHYTOCHROME"/>
    <property type="match status" value="1"/>
</dbReference>
<sequence>MKTPDPKGGGRGGIQGGSQLAAPAGRAWSPWDLISDGIVLLDEKGRITELNAEAIRLLHCMLPALPGRDFWEIVPEDIARRYQGATGKALTSSARHSFVAHDEFADSWLEYTFSRHPAGYAVVLKDVTPGQKLQGLLDDSLRYNQLIFHANPNAMWIFDAASSRILAVNEAAVAFYGIGRKAFLTLGMGALFPDGEGAALLSALAPGSETGDVHFISQLCKQKKSDGQLVLVELACGHINWSGHKAILVSLADVTERHLADRSLRRENAEQEQELTRLQDTLKNTTRDLTAFTDALSSDLQRPLHAVNGFAAMLAEKYSAVLDESGRHYVNRIQAGTRQLAKLVDDLRVLVQLPQLSGNLERVDLVAICGALIDDLRRHNPGRVVTVEMEAGLALMADKSLLITALACLLDNAWKFTSKKAEGWIRVDLLPGKTPDERILQVSDNGTGFDAAYRAKLFTAFQRLHSSADFPGNGLGLAIVKRVAERHGGRVWAETGQAGASFFMAFPQDGAGAAP</sequence>
<dbReference type="SMART" id="SM00388">
    <property type="entry name" value="HisKA"/>
    <property type="match status" value="1"/>
</dbReference>
<dbReference type="Pfam" id="PF02518">
    <property type="entry name" value="HATPase_c"/>
    <property type="match status" value="1"/>
</dbReference>
<dbReference type="InterPro" id="IPR003594">
    <property type="entry name" value="HATPase_dom"/>
</dbReference>
<dbReference type="RefSeq" id="WP_371434678.1">
    <property type="nucleotide sequence ID" value="NZ_JBHSRS010000001.1"/>
</dbReference>
<dbReference type="SMART" id="SM00387">
    <property type="entry name" value="HATPase_c"/>
    <property type="match status" value="1"/>
</dbReference>
<dbReference type="InterPro" id="IPR005467">
    <property type="entry name" value="His_kinase_dom"/>
</dbReference>
<dbReference type="InterPro" id="IPR003661">
    <property type="entry name" value="HisK_dim/P_dom"/>
</dbReference>
<dbReference type="Pfam" id="PF08448">
    <property type="entry name" value="PAS_4"/>
    <property type="match status" value="1"/>
</dbReference>
<reference evidence="11" key="1">
    <citation type="journal article" date="2019" name="Int. J. Syst. Evol. Microbiol.">
        <title>The Global Catalogue of Microorganisms (GCM) 10K type strain sequencing project: providing services to taxonomists for standard genome sequencing and annotation.</title>
        <authorList>
            <consortium name="The Broad Institute Genomics Platform"/>
            <consortium name="The Broad Institute Genome Sequencing Center for Infectious Disease"/>
            <person name="Wu L."/>
            <person name="Ma J."/>
        </authorList>
    </citation>
    <scope>NUCLEOTIDE SEQUENCE [LARGE SCALE GENOMIC DNA]</scope>
    <source>
        <strain evidence="11">CCUG 39402</strain>
    </source>
</reference>
<keyword evidence="7" id="KW-0175">Coiled coil</keyword>
<evidence type="ECO:0000256" key="7">
    <source>
        <dbReference type="SAM" id="Coils"/>
    </source>
</evidence>
<accession>A0ABW1TSG0</accession>
<gene>
    <name evidence="10" type="ORF">ACFQND_00550</name>
</gene>